<feature type="chain" id="PRO_5012078900" evidence="1">
    <location>
        <begin position="20"/>
        <end position="114"/>
    </location>
</feature>
<evidence type="ECO:0000256" key="1">
    <source>
        <dbReference type="SAM" id="SignalP"/>
    </source>
</evidence>
<reference evidence="2 3" key="1">
    <citation type="submission" date="2016-07" db="EMBL/GenBank/DDBJ databases">
        <title>Pervasive Adenine N6-methylation of Active Genes in Fungi.</title>
        <authorList>
            <consortium name="DOE Joint Genome Institute"/>
            <person name="Mondo S.J."/>
            <person name="Dannebaum R.O."/>
            <person name="Kuo R.C."/>
            <person name="Labutti K."/>
            <person name="Haridas S."/>
            <person name="Kuo A."/>
            <person name="Salamov A."/>
            <person name="Ahrendt S.R."/>
            <person name="Lipzen A."/>
            <person name="Sullivan W."/>
            <person name="Andreopoulos W.B."/>
            <person name="Clum A."/>
            <person name="Lindquist E."/>
            <person name="Daum C."/>
            <person name="Ramamoorthy G.K."/>
            <person name="Gryganskyi A."/>
            <person name="Culley D."/>
            <person name="Magnuson J.K."/>
            <person name="James T.Y."/>
            <person name="O'Malley M.A."/>
            <person name="Stajich J.E."/>
            <person name="Spatafora J.W."/>
            <person name="Visel A."/>
            <person name="Grigoriev I.V."/>
        </authorList>
    </citation>
    <scope>NUCLEOTIDE SEQUENCE [LARGE SCALE GENOMIC DNA]</scope>
    <source>
        <strain evidence="2 3">JEL800</strain>
    </source>
</reference>
<proteinExistence type="predicted"/>
<dbReference type="OrthoDB" id="10013825at2759"/>
<sequence length="114" mass="12515">MRLNLLTIIAASIIQLAMAAQGPVNNQVPIVAPANDIDVDADTANESFRGDQIRLYSNLLGQLFSSIPESELPELRRVIGPNTPMTMDYRPERVNIFVSSEDLSIAVVEDINYG</sequence>
<protein>
    <submittedName>
        <fullName evidence="2">Uncharacterized protein</fullName>
    </submittedName>
</protein>
<keyword evidence="3" id="KW-1185">Reference proteome</keyword>
<dbReference type="AlphaFoldDB" id="A0A1Y2CIY4"/>
<gene>
    <name evidence="2" type="ORF">BCR33DRAFT_849012</name>
</gene>
<feature type="signal peptide" evidence="1">
    <location>
        <begin position="1"/>
        <end position="19"/>
    </location>
</feature>
<evidence type="ECO:0000313" key="2">
    <source>
        <dbReference type="EMBL" id="ORY47000.1"/>
    </source>
</evidence>
<keyword evidence="1" id="KW-0732">Signal</keyword>
<accession>A0A1Y2CIY4</accession>
<dbReference type="EMBL" id="MCGO01000015">
    <property type="protein sequence ID" value="ORY47000.1"/>
    <property type="molecule type" value="Genomic_DNA"/>
</dbReference>
<dbReference type="Proteomes" id="UP000193642">
    <property type="component" value="Unassembled WGS sequence"/>
</dbReference>
<name>A0A1Y2CIY4_9FUNG</name>
<evidence type="ECO:0000313" key="3">
    <source>
        <dbReference type="Proteomes" id="UP000193642"/>
    </source>
</evidence>
<dbReference type="Gene3D" id="3.30.10.10">
    <property type="entry name" value="Trypsin Inhibitor V, subunit A"/>
    <property type="match status" value="1"/>
</dbReference>
<comment type="caution">
    <text evidence="2">The sequence shown here is derived from an EMBL/GenBank/DDBJ whole genome shotgun (WGS) entry which is preliminary data.</text>
</comment>
<organism evidence="2 3">
    <name type="scientific">Rhizoclosmatium globosum</name>
    <dbReference type="NCBI Taxonomy" id="329046"/>
    <lineage>
        <taxon>Eukaryota</taxon>
        <taxon>Fungi</taxon>
        <taxon>Fungi incertae sedis</taxon>
        <taxon>Chytridiomycota</taxon>
        <taxon>Chytridiomycota incertae sedis</taxon>
        <taxon>Chytridiomycetes</taxon>
        <taxon>Chytridiales</taxon>
        <taxon>Chytriomycetaceae</taxon>
        <taxon>Rhizoclosmatium</taxon>
    </lineage>
</organism>